<comment type="caution">
    <text evidence="2">The sequence shown here is derived from an EMBL/GenBank/DDBJ whole genome shotgun (WGS) entry which is preliminary data.</text>
</comment>
<reference evidence="2" key="1">
    <citation type="submission" date="2021-02" db="EMBL/GenBank/DDBJ databases">
        <authorList>
            <person name="Nowell W R."/>
        </authorList>
    </citation>
    <scope>NUCLEOTIDE SEQUENCE</scope>
</reference>
<accession>A0A8S3EJZ8</accession>
<feature type="non-terminal residue" evidence="2">
    <location>
        <position position="23"/>
    </location>
</feature>
<feature type="region of interest" description="Disordered" evidence="1">
    <location>
        <begin position="1"/>
        <end position="23"/>
    </location>
</feature>
<dbReference type="EMBL" id="CAJOBH010227368">
    <property type="protein sequence ID" value="CAF5056761.1"/>
    <property type="molecule type" value="Genomic_DNA"/>
</dbReference>
<evidence type="ECO:0000256" key="1">
    <source>
        <dbReference type="SAM" id="MobiDB-lite"/>
    </source>
</evidence>
<proteinExistence type="predicted"/>
<evidence type="ECO:0000313" key="3">
    <source>
        <dbReference type="Proteomes" id="UP000681967"/>
    </source>
</evidence>
<gene>
    <name evidence="2" type="ORF">BYL167_LOCUS58775</name>
</gene>
<evidence type="ECO:0000313" key="2">
    <source>
        <dbReference type="EMBL" id="CAF5056761.1"/>
    </source>
</evidence>
<organism evidence="2 3">
    <name type="scientific">Rotaria magnacalcarata</name>
    <dbReference type="NCBI Taxonomy" id="392030"/>
    <lineage>
        <taxon>Eukaryota</taxon>
        <taxon>Metazoa</taxon>
        <taxon>Spiralia</taxon>
        <taxon>Gnathifera</taxon>
        <taxon>Rotifera</taxon>
        <taxon>Eurotatoria</taxon>
        <taxon>Bdelloidea</taxon>
        <taxon>Philodinida</taxon>
        <taxon>Philodinidae</taxon>
        <taxon>Rotaria</taxon>
    </lineage>
</organism>
<name>A0A8S3EJZ8_9BILA</name>
<protein>
    <submittedName>
        <fullName evidence="2">Uncharacterized protein</fullName>
    </submittedName>
</protein>
<feature type="non-terminal residue" evidence="2">
    <location>
        <position position="1"/>
    </location>
</feature>
<sequence>MTDLTEHLPARLNHPKELRTLKL</sequence>
<dbReference type="Proteomes" id="UP000681967">
    <property type="component" value="Unassembled WGS sequence"/>
</dbReference>
<dbReference type="AlphaFoldDB" id="A0A8S3EJZ8"/>